<reference evidence="2 3" key="1">
    <citation type="submission" date="2012-02" db="EMBL/GenBank/DDBJ databases">
        <title>Complete genome sequence of Caldilinea aerophila DSM 14535 (= NBRC 102666).</title>
        <authorList>
            <person name="Oguchi A."/>
            <person name="Hosoyama A."/>
            <person name="Sekine M."/>
            <person name="Fukai R."/>
            <person name="Kato Y."/>
            <person name="Nakamura S."/>
            <person name="Hanada S."/>
            <person name="Yamazaki S."/>
            <person name="Fujita N."/>
        </authorList>
    </citation>
    <scope>NUCLEOTIDE SEQUENCE [LARGE SCALE GENOMIC DNA]</scope>
    <source>
        <strain evidence="3">DSM 14535 / JCM 11387 / NBRC 104270 / STL-6-O1</strain>
    </source>
</reference>
<keyword evidence="3" id="KW-1185">Reference proteome</keyword>
<dbReference type="STRING" id="926550.CLDAP_23760"/>
<dbReference type="InterPro" id="IPR002877">
    <property type="entry name" value="RNA_MeTrfase_FtsJ_dom"/>
</dbReference>
<dbReference type="PANTHER" id="PTHR37524">
    <property type="entry name" value="RIBOSOMAL RNA LARGE SUBUNIT METHYLTRANSFERASE M"/>
    <property type="match status" value="1"/>
</dbReference>
<accession>I0I578</accession>
<dbReference type="eggNOG" id="COG2933">
    <property type="taxonomic scope" value="Bacteria"/>
</dbReference>
<feature type="domain" description="Ribosomal RNA methyltransferase FtsJ" evidence="1">
    <location>
        <begin position="205"/>
        <end position="295"/>
    </location>
</feature>
<name>I0I578_CALAS</name>
<gene>
    <name evidence="2" type="primary">rrmJ</name>
    <name evidence="2" type="ordered locus">CLDAP_23760</name>
</gene>
<dbReference type="GO" id="GO:0032259">
    <property type="term" value="P:methylation"/>
    <property type="evidence" value="ECO:0007669"/>
    <property type="project" value="UniProtKB-KW"/>
</dbReference>
<evidence type="ECO:0000313" key="3">
    <source>
        <dbReference type="Proteomes" id="UP000007880"/>
    </source>
</evidence>
<protein>
    <submittedName>
        <fullName evidence="2">Ribosomal RNA large subunit methyltransferase J</fullName>
    </submittedName>
</protein>
<dbReference type="EMBL" id="AP012337">
    <property type="protein sequence ID" value="BAM00416.1"/>
    <property type="molecule type" value="Genomic_DNA"/>
</dbReference>
<dbReference type="GO" id="GO:0008168">
    <property type="term" value="F:methyltransferase activity"/>
    <property type="evidence" value="ECO:0007669"/>
    <property type="project" value="UniProtKB-KW"/>
</dbReference>
<keyword evidence="2" id="KW-0808">Transferase</keyword>
<proteinExistence type="predicted"/>
<dbReference type="Pfam" id="PF01728">
    <property type="entry name" value="FtsJ"/>
    <property type="match status" value="1"/>
</dbReference>
<dbReference type="Gene3D" id="3.40.50.150">
    <property type="entry name" value="Vaccinia Virus protein VP39"/>
    <property type="match status" value="1"/>
</dbReference>
<evidence type="ECO:0000259" key="1">
    <source>
        <dbReference type="Pfam" id="PF01728"/>
    </source>
</evidence>
<dbReference type="SUPFAM" id="SSF53335">
    <property type="entry name" value="S-adenosyl-L-methionine-dependent methyltransferases"/>
    <property type="match status" value="1"/>
</dbReference>
<dbReference type="AlphaFoldDB" id="I0I578"/>
<organism evidence="2 3">
    <name type="scientific">Caldilinea aerophila (strain DSM 14535 / JCM 11387 / NBRC 104270 / STL-6-O1)</name>
    <dbReference type="NCBI Taxonomy" id="926550"/>
    <lineage>
        <taxon>Bacteria</taxon>
        <taxon>Bacillati</taxon>
        <taxon>Chloroflexota</taxon>
        <taxon>Caldilineae</taxon>
        <taxon>Caldilineales</taxon>
        <taxon>Caldilineaceae</taxon>
        <taxon>Caldilinea</taxon>
    </lineage>
</organism>
<dbReference type="InterPro" id="IPR029063">
    <property type="entry name" value="SAM-dependent_MTases_sf"/>
</dbReference>
<dbReference type="PATRIC" id="fig|926550.5.peg.2605"/>
<sequence>MNNQTFVILTCDERSVDLALEEVQAVAPGALLLARLASGVLLIEPGIPFSALAARWRSEPPIFVRHIAPVQAVLPLGGHVGDPAFLARALPPLLPRLDPALSFSVQTRLLAALPYKPFDVNTALAEAFSGENGPSLDVRAPQQVISVVCAGAPLRRQGDIWLIESAGTNSTSRLVALAGLSLAAENLSSWAGGMRRFAREEEQISRAEFKLLEAFEVFRLSLPPRGVALDLGAAPGGWTRVLRQHGQYVTAVDPGELDPRLAGDRGVRHLRITAEQYLQQGPDHYDLIVNDMRMDARDSARLMVAYAPYLRPHGWALMTLKLPEQQRRPVLEQTFAILRKAYRIAGARQLFHNRSEITVWLLPN</sequence>
<dbReference type="RefSeq" id="WP_014433648.1">
    <property type="nucleotide sequence ID" value="NC_017079.1"/>
</dbReference>
<keyword evidence="2" id="KW-0489">Methyltransferase</keyword>
<dbReference type="HOGENOM" id="CLU_047822_0_0_0"/>
<dbReference type="KEGG" id="cap:CLDAP_23760"/>
<evidence type="ECO:0000313" key="2">
    <source>
        <dbReference type="EMBL" id="BAM00416.1"/>
    </source>
</evidence>
<dbReference type="Proteomes" id="UP000007880">
    <property type="component" value="Chromosome"/>
</dbReference>
<dbReference type="PANTHER" id="PTHR37524:SF2">
    <property type="entry name" value="RIBOSOMAL RNA METHYLTRANSFERASE FTSJ DOMAIN-CONTAINING PROTEIN"/>
    <property type="match status" value="1"/>
</dbReference>